<accession>A0A0P1MJX2</accession>
<dbReference type="GO" id="GO:0080019">
    <property type="term" value="F:alcohol-forming very long-chain fatty acyl-CoA reductase activity"/>
    <property type="evidence" value="ECO:0007669"/>
    <property type="project" value="InterPro"/>
</dbReference>
<dbReference type="CDD" id="cd05263">
    <property type="entry name" value="MupV_like_SDR_e"/>
    <property type="match status" value="1"/>
</dbReference>
<accession>A0A0P1L737</accession>
<dbReference type="InterPro" id="IPR026055">
    <property type="entry name" value="FAR"/>
</dbReference>
<dbReference type="Pfam" id="PF07993">
    <property type="entry name" value="NAD_binding_4"/>
    <property type="match status" value="1"/>
</dbReference>
<dbReference type="Gene3D" id="3.40.50.720">
    <property type="entry name" value="NAD(P)-binding Rossmann-like Domain"/>
    <property type="match status" value="1"/>
</dbReference>
<dbReference type="STRING" id="1633631.GCA_001442925_00710"/>
<evidence type="ECO:0000313" key="2">
    <source>
        <dbReference type="EMBL" id="CUU03155.1"/>
    </source>
</evidence>
<dbReference type="AlphaFoldDB" id="A0A0P1LNX8"/>
<dbReference type="Proteomes" id="UP000182011">
    <property type="component" value="Unassembled WGS sequence"/>
</dbReference>
<accession>A0A0P1P8R4</accession>
<sequence length="361" mass="41170">MGVALLTGFPGFIGTRLIKKLFSYRPDIEKFYLLVQEKYLPLAYQTISKIQEEFPVSAKGLEIIKGDITLPNLGIEELEKVKNNVTECFHLAAVYDLAVSFEFGYKVNVKGTENVVKFLLNCPNLKRFHYVSTAYVSGWATGVYTEDDFDRGQDFKNFYEQTKFLAEKVVREYMGQVPTTIYRPGIVVGDSVKGETAKFDGPYYVILLMLKLPNHSPFPKVGSGEAEVNIVPVDYVVDSICYLSRFDETVGGVFHLTDPKPHKVFELVQIFAERLGKKFNYFQISPQQLKKLMSPKIIQKIVGMPVQLIDYFDHQVHYDCSKATSILSRGYIECPDLLEYVDVMIRFVLENRKKVAKHGLS</sequence>
<accession>A0A0S4MXU2</accession>
<gene>
    <name evidence="2" type="ORF">JGI4_00710</name>
</gene>
<dbReference type="PANTHER" id="PTHR11011">
    <property type="entry name" value="MALE STERILITY PROTEIN 2-RELATED"/>
    <property type="match status" value="1"/>
</dbReference>
<dbReference type="GO" id="GO:0035336">
    <property type="term" value="P:long-chain fatty-acyl-CoA metabolic process"/>
    <property type="evidence" value="ECO:0007669"/>
    <property type="project" value="TreeGrafter"/>
</dbReference>
<accession>A0A0P1LRT6</accession>
<dbReference type="SUPFAM" id="SSF51735">
    <property type="entry name" value="NAD(P)-binding Rossmann-fold domains"/>
    <property type="match status" value="1"/>
</dbReference>
<dbReference type="OrthoDB" id="9807212at2"/>
<accession>A0A0P1LSK1</accession>
<accession>A0A0P1MZI4</accession>
<dbReference type="EMBL" id="FAOP01000003">
    <property type="protein sequence ID" value="CUU03155.1"/>
    <property type="molecule type" value="Genomic_DNA"/>
</dbReference>
<accession>A0A0P1LNX8</accession>
<proteinExistence type="predicted"/>
<evidence type="ECO:0000313" key="3">
    <source>
        <dbReference type="Proteomes" id="UP000182011"/>
    </source>
</evidence>
<dbReference type="InterPro" id="IPR036291">
    <property type="entry name" value="NAD(P)-bd_dom_sf"/>
</dbReference>
<organism evidence="2 3">
    <name type="scientific">Candidatus Kryptonium thompsonii</name>
    <dbReference type="NCBI Taxonomy" id="1633631"/>
    <lineage>
        <taxon>Bacteria</taxon>
        <taxon>Pseudomonadati</taxon>
        <taxon>Candidatus Kryptoniota</taxon>
        <taxon>Candidatus Kryptonium</taxon>
    </lineage>
</organism>
<dbReference type="InterPro" id="IPR013120">
    <property type="entry name" value="FAR_NAD-bd"/>
</dbReference>
<reference evidence="2 3" key="1">
    <citation type="submission" date="2015-11" db="EMBL/GenBank/DDBJ databases">
        <authorList>
            <person name="Zhang Y."/>
            <person name="Guo Z."/>
        </authorList>
    </citation>
    <scope>NUCLEOTIDE SEQUENCE [LARGE SCALE GENOMIC DNA]</scope>
    <source>
        <strain evidence="2">JGI-4</strain>
    </source>
</reference>
<evidence type="ECO:0000259" key="1">
    <source>
        <dbReference type="Pfam" id="PF07993"/>
    </source>
</evidence>
<feature type="domain" description="Thioester reductase (TE)" evidence="1">
    <location>
        <begin position="6"/>
        <end position="240"/>
    </location>
</feature>
<dbReference type="PANTHER" id="PTHR11011:SF45">
    <property type="entry name" value="FATTY ACYL-COA REDUCTASE CG8306-RELATED"/>
    <property type="match status" value="1"/>
</dbReference>
<protein>
    <submittedName>
        <fullName evidence="2">Male sterility protein</fullName>
    </submittedName>
</protein>
<dbReference type="RefSeq" id="WP_075426302.1">
    <property type="nucleotide sequence ID" value="NZ_CZVJ01000001.1"/>
</dbReference>
<accession>A0A0P1NZZ1</accession>
<accession>A0A0N7MNK9</accession>
<name>A0A0P1LNX8_9BACT</name>